<dbReference type="EMBL" id="CP063406">
    <property type="protein sequence ID" value="QSZ31372.1"/>
    <property type="molecule type" value="Genomic_DNA"/>
</dbReference>
<name>A0A8A3P2V4_9HELO</name>
<feature type="compositionally biased region" description="Basic and acidic residues" evidence="1">
    <location>
        <begin position="565"/>
        <end position="575"/>
    </location>
</feature>
<organism evidence="2 3">
    <name type="scientific">Monilinia vaccinii-corymbosi</name>
    <dbReference type="NCBI Taxonomy" id="61207"/>
    <lineage>
        <taxon>Eukaryota</taxon>
        <taxon>Fungi</taxon>
        <taxon>Dikarya</taxon>
        <taxon>Ascomycota</taxon>
        <taxon>Pezizomycotina</taxon>
        <taxon>Leotiomycetes</taxon>
        <taxon>Helotiales</taxon>
        <taxon>Sclerotiniaceae</taxon>
        <taxon>Monilinia</taxon>
    </lineage>
</organism>
<gene>
    <name evidence="2" type="ORF">DSL72_000937</name>
</gene>
<dbReference type="Proteomes" id="UP000672032">
    <property type="component" value="Chromosome 2"/>
</dbReference>
<feature type="compositionally biased region" description="Polar residues" evidence="1">
    <location>
        <begin position="532"/>
        <end position="542"/>
    </location>
</feature>
<reference evidence="2" key="1">
    <citation type="submission" date="2020-10" db="EMBL/GenBank/DDBJ databases">
        <title>Genome Sequence of Monilinia vaccinii-corymbosi Sheds Light on Mummy Berry Disease Infection of Blueberry and Mating Type.</title>
        <authorList>
            <person name="Yow A.G."/>
            <person name="Zhang Y."/>
            <person name="Bansal K."/>
            <person name="Eacker S.M."/>
            <person name="Sullivan S."/>
            <person name="Liachko I."/>
            <person name="Cubeta M.A."/>
            <person name="Rollins J.A."/>
            <person name="Ashrafi H."/>
        </authorList>
    </citation>
    <scope>NUCLEOTIDE SEQUENCE</scope>
    <source>
        <strain evidence="2">RL-1</strain>
    </source>
</reference>
<protein>
    <submittedName>
        <fullName evidence="2">Uncharacterized protein</fullName>
    </submittedName>
</protein>
<dbReference type="OrthoDB" id="3543261at2759"/>
<dbReference type="AlphaFoldDB" id="A0A8A3P2V4"/>
<feature type="compositionally biased region" description="Polar residues" evidence="1">
    <location>
        <begin position="27"/>
        <end position="40"/>
    </location>
</feature>
<evidence type="ECO:0000313" key="2">
    <source>
        <dbReference type="EMBL" id="QSZ31372.1"/>
    </source>
</evidence>
<feature type="region of interest" description="Disordered" evidence="1">
    <location>
        <begin position="532"/>
        <end position="575"/>
    </location>
</feature>
<feature type="region of interest" description="Disordered" evidence="1">
    <location>
        <begin position="466"/>
        <end position="499"/>
    </location>
</feature>
<feature type="region of interest" description="Disordered" evidence="1">
    <location>
        <begin position="9"/>
        <end position="50"/>
    </location>
</feature>
<feature type="compositionally biased region" description="Basic and acidic residues" evidence="1">
    <location>
        <begin position="466"/>
        <end position="481"/>
    </location>
</feature>
<evidence type="ECO:0000256" key="1">
    <source>
        <dbReference type="SAM" id="MobiDB-lite"/>
    </source>
</evidence>
<proteinExistence type="predicted"/>
<sequence>MKLFLKLFSGRSSKTNNSHEDHRNGTADISRSETTVQGPSAISKKIEENDQDENAECIARGVIDEHGSYGKSGSRAERTNSRLRELLLQGIPKLKRLQGEVVSAELQARQKMREVGYKRSAVSQADASFMKELQRLQAEGQLDGFEELSRLAHFCQAERDGLGPLEFEGCEVEREFEGHMCELQEAEDAIFNSLAFEFGETDEDSSVTSDSSSAHNVLDTSRVIGSSHELQDQQNEALNSRRESALNNLGIYIQDRPQRQGLAPLGHSVMSSCSILFIHELHPPDNDGEVEHQDPLLSGLEQRRSSWDCEPHYEPTLSFDPEPPYLIDGEMQQSDPEVETDCGIADLDKVDICEMPTATTKQNPSTESFQELLTEFSTRRQRINKWLLHKMLTSKLEATLISLQLQNEPSVPPSQSPWAQLVVAYFELGHTTSKTTENLDLSDADTGGASDVQDVFGIPLSKAQEHHELPNHPNETTKRNSDPTPSPGKIIEDITAPSPNAPNTVKILEHHGATEKPAYEKVPSSFETANLETSSLEVQGSENPRHEAPVTIPSGENGNMTVPKFGEDNLTGKESGCKVKENGRWEMNLQGYRKSTNMRTGEKPAKKIFNFTGFR</sequence>
<evidence type="ECO:0000313" key="3">
    <source>
        <dbReference type="Proteomes" id="UP000672032"/>
    </source>
</evidence>
<keyword evidence="3" id="KW-1185">Reference proteome</keyword>
<accession>A0A8A3P2V4</accession>